<dbReference type="InterPro" id="IPR003660">
    <property type="entry name" value="HAMP_dom"/>
</dbReference>
<evidence type="ECO:0000259" key="11">
    <source>
        <dbReference type="PROSITE" id="PS50885"/>
    </source>
</evidence>
<dbReference type="SUPFAM" id="SSF55785">
    <property type="entry name" value="PYP-like sensor domain (PAS domain)"/>
    <property type="match status" value="1"/>
</dbReference>
<dbReference type="InterPro" id="IPR036097">
    <property type="entry name" value="HisK_dim/P_sf"/>
</dbReference>
<dbReference type="Proteomes" id="UP000286482">
    <property type="component" value="Unassembled WGS sequence"/>
</dbReference>
<dbReference type="InterPro" id="IPR013767">
    <property type="entry name" value="PAS_fold"/>
</dbReference>
<dbReference type="CDD" id="cd22890">
    <property type="entry name" value="ChiS-DBD"/>
    <property type="match status" value="1"/>
</dbReference>
<evidence type="ECO:0000256" key="3">
    <source>
        <dbReference type="ARBA" id="ARBA00012438"/>
    </source>
</evidence>
<dbReference type="PANTHER" id="PTHR43547:SF2">
    <property type="entry name" value="HYBRID SIGNAL TRANSDUCTION HISTIDINE KINASE C"/>
    <property type="match status" value="1"/>
</dbReference>
<protein>
    <recommendedName>
        <fullName evidence="3">histidine kinase</fullName>
        <ecNumber evidence="3">2.7.13.3</ecNumber>
    </recommendedName>
</protein>
<feature type="domain" description="Response regulatory" evidence="10">
    <location>
        <begin position="727"/>
        <end position="844"/>
    </location>
</feature>
<dbReference type="CDD" id="cd06225">
    <property type="entry name" value="HAMP"/>
    <property type="match status" value="1"/>
</dbReference>
<keyword evidence="13" id="KW-1185">Reference proteome</keyword>
<dbReference type="SMART" id="SM00448">
    <property type="entry name" value="REC"/>
    <property type="match status" value="1"/>
</dbReference>
<dbReference type="RefSeq" id="WP_120356067.1">
    <property type="nucleotide sequence ID" value="NZ_RAQO01000009.1"/>
</dbReference>
<evidence type="ECO:0000256" key="2">
    <source>
        <dbReference type="ARBA" id="ARBA00004370"/>
    </source>
</evidence>
<dbReference type="PRINTS" id="PR00344">
    <property type="entry name" value="BCTRLSENSOR"/>
</dbReference>
<gene>
    <name evidence="12" type="ORF">DBZ36_16455</name>
</gene>
<dbReference type="SMART" id="SM00304">
    <property type="entry name" value="HAMP"/>
    <property type="match status" value="1"/>
</dbReference>
<dbReference type="SUPFAM" id="SSF52172">
    <property type="entry name" value="CheY-like"/>
    <property type="match status" value="1"/>
</dbReference>
<comment type="caution">
    <text evidence="12">The sequence shown here is derived from an EMBL/GenBank/DDBJ whole genome shotgun (WGS) entry which is preliminary data.</text>
</comment>
<evidence type="ECO:0000256" key="1">
    <source>
        <dbReference type="ARBA" id="ARBA00000085"/>
    </source>
</evidence>
<dbReference type="Pfam" id="PF00672">
    <property type="entry name" value="HAMP"/>
    <property type="match status" value="1"/>
</dbReference>
<dbReference type="PANTHER" id="PTHR43547">
    <property type="entry name" value="TWO-COMPONENT HISTIDINE KINASE"/>
    <property type="match status" value="1"/>
</dbReference>
<feature type="domain" description="HAMP" evidence="11">
    <location>
        <begin position="394"/>
        <end position="448"/>
    </location>
</feature>
<evidence type="ECO:0000313" key="13">
    <source>
        <dbReference type="Proteomes" id="UP000286482"/>
    </source>
</evidence>
<evidence type="ECO:0000259" key="10">
    <source>
        <dbReference type="PROSITE" id="PS50110"/>
    </source>
</evidence>
<dbReference type="InterPro" id="IPR003594">
    <property type="entry name" value="HATPase_dom"/>
</dbReference>
<dbReference type="GO" id="GO:0006355">
    <property type="term" value="P:regulation of DNA-templated transcription"/>
    <property type="evidence" value="ECO:0007669"/>
    <property type="project" value="InterPro"/>
</dbReference>
<dbReference type="SMART" id="SM00388">
    <property type="entry name" value="HisKA"/>
    <property type="match status" value="1"/>
</dbReference>
<name>A0A420E6X8_9ALTE</name>
<accession>A0A420E6X8</accession>
<evidence type="ECO:0000259" key="9">
    <source>
        <dbReference type="PROSITE" id="PS50109"/>
    </source>
</evidence>
<dbReference type="Gene3D" id="3.30.565.10">
    <property type="entry name" value="Histidine kinase-like ATPase, C-terminal domain"/>
    <property type="match status" value="1"/>
</dbReference>
<dbReference type="Gene3D" id="3.40.50.2300">
    <property type="match status" value="1"/>
</dbReference>
<comment type="subcellular location">
    <subcellularLocation>
        <location evidence="2">Membrane</location>
    </subcellularLocation>
</comment>
<dbReference type="GO" id="GO:0016020">
    <property type="term" value="C:membrane"/>
    <property type="evidence" value="ECO:0007669"/>
    <property type="project" value="UniProtKB-SubCell"/>
</dbReference>
<feature type="transmembrane region" description="Helical" evidence="8">
    <location>
        <begin position="374"/>
        <end position="392"/>
    </location>
</feature>
<keyword evidence="8" id="KW-0472">Membrane</keyword>
<keyword evidence="4 7" id="KW-0597">Phosphoprotein</keyword>
<keyword evidence="6" id="KW-0418">Kinase</keyword>
<dbReference type="InterPro" id="IPR005467">
    <property type="entry name" value="His_kinase_dom"/>
</dbReference>
<dbReference type="CDD" id="cd16922">
    <property type="entry name" value="HATPase_EvgS-ArcB-TorS-like"/>
    <property type="match status" value="1"/>
</dbReference>
<dbReference type="Gene3D" id="3.30.450.20">
    <property type="entry name" value="PAS domain"/>
    <property type="match status" value="1"/>
</dbReference>
<dbReference type="EC" id="2.7.13.3" evidence="3"/>
<evidence type="ECO:0000256" key="8">
    <source>
        <dbReference type="SAM" id="Phobius"/>
    </source>
</evidence>
<sequence length="1125" mass="127454">MNRFAVAGGKSGYMKKSLRLKLMAAFLLLSILPLCIITAIFLNSYQKDLRDQIELRIQSVGDLSQQQIIEYFDKLGQETSLFAQGELAKASIGRFYGFSAAFLKLANSEQQARTVAQSRYIPGSQTTLNKSTRKFDPSRDDILVGEHFYDRVHMRYHREYSKLAEQKDISDIYLIDTKGNVVYSVNKYSYFGSNLLTGFARDSGLGRNFAALYPKLNQNFDSGELVQFTDFSLNTSTGEYVAYIGVPIKQHSYIRGVVIVEVNSNELSRMLQKQDDQKLSQEILLFGKDRRLRADITSQENVHWQFFSHPAGYDADLLQSIQMQSAGVTSASLLNKDRLLAFREIFVFDNPWTLLVSVEENLAYAGIKAFKTKVIWAVLLASIVFVLFARWLSLTITAPLLRLSRSAEQVAAGDLNEPIEAARKDGDEIQRLAASFADMQNSVREKIRQISDKNQQLQALDRFKDELIANTSHELRTPIHGIIGMANALMTNAEQNLSPTQLEQVQLLAHSGERLSRLVDDLLDYHQMRYGKTQLDIHAVDINAVVAFVIRMNMHSLGGKPLEIVNHLSLDLPLVNADEGRLEQVLFNLLANAIKYTSQGKIVFSASVDLSEQCLLLKISDTGSGIADEHQKRIFEPLVQLDGSREISGYGLGLSIVAQLMRLMGGDIQLESELEVGSQFMLRFPLSNESEVQIRNTKHHQLRSQIPEISWTAQLDNSVYSEHDINEIWAVDDETLNLRIIENLLLEQNIRVRCFSDAHQVLERLENSSVPSLLIADVMMPQISGLELCQRIRVSFDQLELPILMLTALGQSENVVAGFEAGANDYLVKPLVKEELLARVHSLILARELSHTRSQNNLLEDELRQHIHSQQQLEQTQDQLLGILENIPEIIIGTSADGLIVLFNRAAELEFEIEASLILQQPLSRLLILNDDPKVSTLVLRRTMETRDFETFACNFDSGLGQVYLLASDTQFNQQRWQLIEDLIESLPVTAGPGSEQLYKKIRALGGNFVSLSERLDPKQDTQSLKRQLIVELMQLSLSIWINQVGESKLSLAEKSGLWRVYIDRSSPQTRTLDKYFNTETLPKTPRWRIVIQTADFILQRCPDDESHEQLRQIREKLAQSYFDQ</sequence>
<dbReference type="PROSITE" id="PS50110">
    <property type="entry name" value="RESPONSE_REGULATORY"/>
    <property type="match status" value="1"/>
</dbReference>
<feature type="transmembrane region" description="Helical" evidence="8">
    <location>
        <begin position="20"/>
        <end position="42"/>
    </location>
</feature>
<dbReference type="PROSITE" id="PS50885">
    <property type="entry name" value="HAMP"/>
    <property type="match status" value="1"/>
</dbReference>
<dbReference type="InterPro" id="IPR011006">
    <property type="entry name" value="CheY-like_superfamily"/>
</dbReference>
<reference evidence="12 13" key="1">
    <citation type="submission" date="2018-09" db="EMBL/GenBank/DDBJ databases">
        <authorList>
            <person name="Wang Z."/>
        </authorList>
    </citation>
    <scope>NUCLEOTIDE SEQUENCE [LARGE SCALE GENOMIC DNA]</scope>
    <source>
        <strain evidence="12 13">ALS 81</strain>
    </source>
</reference>
<dbReference type="InterPro" id="IPR001789">
    <property type="entry name" value="Sig_transdc_resp-reg_receiver"/>
</dbReference>
<keyword evidence="8" id="KW-1133">Transmembrane helix</keyword>
<dbReference type="InterPro" id="IPR004358">
    <property type="entry name" value="Sig_transdc_His_kin-like_C"/>
</dbReference>
<evidence type="ECO:0000256" key="5">
    <source>
        <dbReference type="ARBA" id="ARBA00022679"/>
    </source>
</evidence>
<dbReference type="CDD" id="cd00082">
    <property type="entry name" value="HisKA"/>
    <property type="match status" value="1"/>
</dbReference>
<dbReference type="GO" id="GO:0000155">
    <property type="term" value="F:phosphorelay sensor kinase activity"/>
    <property type="evidence" value="ECO:0007669"/>
    <property type="project" value="InterPro"/>
</dbReference>
<dbReference type="SUPFAM" id="SSF55874">
    <property type="entry name" value="ATPase domain of HSP90 chaperone/DNA topoisomerase II/histidine kinase"/>
    <property type="match status" value="1"/>
</dbReference>
<dbReference type="Pfam" id="PF02518">
    <property type="entry name" value="HATPase_c"/>
    <property type="match status" value="1"/>
</dbReference>
<dbReference type="SUPFAM" id="SSF158472">
    <property type="entry name" value="HAMP domain-like"/>
    <property type="match status" value="1"/>
</dbReference>
<dbReference type="SMART" id="SM00387">
    <property type="entry name" value="HATPase_c"/>
    <property type="match status" value="1"/>
</dbReference>
<comment type="catalytic activity">
    <reaction evidence="1">
        <text>ATP + protein L-histidine = ADP + protein N-phospho-L-histidine.</text>
        <dbReference type="EC" id="2.7.13.3"/>
    </reaction>
</comment>
<dbReference type="OrthoDB" id="9772100at2"/>
<proteinExistence type="predicted"/>
<keyword evidence="8" id="KW-0812">Transmembrane</keyword>
<evidence type="ECO:0000256" key="7">
    <source>
        <dbReference type="PROSITE-ProRule" id="PRU00169"/>
    </source>
</evidence>
<feature type="domain" description="Histidine kinase" evidence="9">
    <location>
        <begin position="470"/>
        <end position="688"/>
    </location>
</feature>
<dbReference type="EMBL" id="RAQO01000009">
    <property type="protein sequence ID" value="RKF14256.1"/>
    <property type="molecule type" value="Genomic_DNA"/>
</dbReference>
<dbReference type="Pfam" id="PF00512">
    <property type="entry name" value="HisKA"/>
    <property type="match status" value="1"/>
</dbReference>
<dbReference type="PROSITE" id="PS50109">
    <property type="entry name" value="HIS_KIN"/>
    <property type="match status" value="1"/>
</dbReference>
<evidence type="ECO:0000256" key="4">
    <source>
        <dbReference type="ARBA" id="ARBA00022553"/>
    </source>
</evidence>
<dbReference type="SUPFAM" id="SSF47384">
    <property type="entry name" value="Homodimeric domain of signal transducing histidine kinase"/>
    <property type="match status" value="1"/>
</dbReference>
<dbReference type="InterPro" id="IPR003661">
    <property type="entry name" value="HisK_dim/P_dom"/>
</dbReference>
<dbReference type="InterPro" id="IPR036890">
    <property type="entry name" value="HATPase_C_sf"/>
</dbReference>
<organism evidence="12 13">
    <name type="scientific">Alginatibacterium sediminis</name>
    <dbReference type="NCBI Taxonomy" id="2164068"/>
    <lineage>
        <taxon>Bacteria</taxon>
        <taxon>Pseudomonadati</taxon>
        <taxon>Pseudomonadota</taxon>
        <taxon>Gammaproteobacteria</taxon>
        <taxon>Alteromonadales</taxon>
        <taxon>Alteromonadaceae</taxon>
        <taxon>Alginatibacterium</taxon>
    </lineage>
</organism>
<keyword evidence="5" id="KW-0808">Transferase</keyword>
<evidence type="ECO:0000313" key="12">
    <source>
        <dbReference type="EMBL" id="RKF14256.1"/>
    </source>
</evidence>
<dbReference type="Pfam" id="PF00989">
    <property type="entry name" value="PAS"/>
    <property type="match status" value="1"/>
</dbReference>
<feature type="modified residue" description="4-aspartylphosphate" evidence="7">
    <location>
        <position position="777"/>
    </location>
</feature>
<dbReference type="Gene3D" id="6.10.340.10">
    <property type="match status" value="1"/>
</dbReference>
<dbReference type="InterPro" id="IPR035965">
    <property type="entry name" value="PAS-like_dom_sf"/>
</dbReference>
<evidence type="ECO:0000256" key="6">
    <source>
        <dbReference type="ARBA" id="ARBA00022777"/>
    </source>
</evidence>
<dbReference type="CDD" id="cd17574">
    <property type="entry name" value="REC_OmpR"/>
    <property type="match status" value="1"/>
</dbReference>
<dbReference type="Gene3D" id="1.10.287.130">
    <property type="match status" value="1"/>
</dbReference>
<dbReference type="AlphaFoldDB" id="A0A420E6X8"/>
<dbReference type="Pfam" id="PF00072">
    <property type="entry name" value="Response_reg"/>
    <property type="match status" value="1"/>
</dbReference>